<evidence type="ECO:0000313" key="3">
    <source>
        <dbReference type="EMBL" id="MFC0626031.1"/>
    </source>
</evidence>
<keyword evidence="2" id="KW-0472">Membrane</keyword>
<evidence type="ECO:0000313" key="4">
    <source>
        <dbReference type="Proteomes" id="UP001589890"/>
    </source>
</evidence>
<organism evidence="3 4">
    <name type="scientific">Kribbella deserti</name>
    <dbReference type="NCBI Taxonomy" id="1926257"/>
    <lineage>
        <taxon>Bacteria</taxon>
        <taxon>Bacillati</taxon>
        <taxon>Actinomycetota</taxon>
        <taxon>Actinomycetes</taxon>
        <taxon>Propionibacteriales</taxon>
        <taxon>Kribbellaceae</taxon>
        <taxon>Kribbella</taxon>
    </lineage>
</organism>
<gene>
    <name evidence="3" type="ORF">ACFFGN_18270</name>
</gene>
<feature type="transmembrane region" description="Helical" evidence="2">
    <location>
        <begin position="112"/>
        <end position="131"/>
    </location>
</feature>
<accession>A0ABV6QPV9</accession>
<dbReference type="RefSeq" id="WP_380049071.1">
    <property type="nucleotide sequence ID" value="NZ_JBHLTC010000020.1"/>
</dbReference>
<keyword evidence="2" id="KW-1133">Transmembrane helix</keyword>
<protein>
    <submittedName>
        <fullName evidence="3">DoxX family protein</fullName>
    </submittedName>
</protein>
<feature type="transmembrane region" description="Helical" evidence="2">
    <location>
        <begin position="254"/>
        <end position="273"/>
    </location>
</feature>
<feature type="region of interest" description="Disordered" evidence="1">
    <location>
        <begin position="1"/>
        <end position="35"/>
    </location>
</feature>
<dbReference type="Proteomes" id="UP001589890">
    <property type="component" value="Unassembled WGS sequence"/>
</dbReference>
<keyword evidence="4" id="KW-1185">Reference proteome</keyword>
<comment type="caution">
    <text evidence="3">The sequence shown here is derived from an EMBL/GenBank/DDBJ whole genome shotgun (WGS) entry which is preliminary data.</text>
</comment>
<feature type="transmembrane region" description="Helical" evidence="2">
    <location>
        <begin position="285"/>
        <end position="305"/>
    </location>
</feature>
<sequence length="347" mass="37297">MSNRPLEKVSTGLRTVTAPNSGTEQSRASKTAQPSNGLANHALEHIGDIMETGQNTRTRTLLPGRGREGGLELILRVAVAAEFIGHGAFGIFGKEGWVAYYAALGIPESAAWVLMPITGGVDIILGLLVLAWPMRLPVAWMAFWGLFTATLRPLAGESIWEVVERSYNYGVPLLLLLVYGIGTATERRSLRHWLTVVREVPVITTAQKKKFAMLLRVVIGLYLIGHGALGLIAHKGLLLKGYASIGLNNLVDDPATLNTAIGSFEIVLGLLVLSYPHKAILAGVLVWKLATEMLYVTMGAYGAGFEVLERASSYAAPLALIYLTSRLGGKSASEPDEGKERQPAGRS</sequence>
<name>A0ABV6QPV9_9ACTN</name>
<feature type="compositionally biased region" description="Polar residues" evidence="1">
    <location>
        <begin position="12"/>
        <end position="35"/>
    </location>
</feature>
<dbReference type="EMBL" id="JBHLTC010000020">
    <property type="protein sequence ID" value="MFC0626031.1"/>
    <property type="molecule type" value="Genomic_DNA"/>
</dbReference>
<reference evidence="3 4" key="1">
    <citation type="submission" date="2024-09" db="EMBL/GenBank/DDBJ databases">
        <authorList>
            <person name="Sun Q."/>
            <person name="Mori K."/>
        </authorList>
    </citation>
    <scope>NUCLEOTIDE SEQUENCE [LARGE SCALE GENOMIC DNA]</scope>
    <source>
        <strain evidence="3 4">CGMCC 1.15906</strain>
    </source>
</reference>
<evidence type="ECO:0000256" key="1">
    <source>
        <dbReference type="SAM" id="MobiDB-lite"/>
    </source>
</evidence>
<evidence type="ECO:0000256" key="2">
    <source>
        <dbReference type="SAM" id="Phobius"/>
    </source>
</evidence>
<keyword evidence="2" id="KW-0812">Transmembrane</keyword>
<feature type="transmembrane region" description="Helical" evidence="2">
    <location>
        <begin position="213"/>
        <end position="234"/>
    </location>
</feature>
<proteinExistence type="predicted"/>